<dbReference type="InterPro" id="IPR013249">
    <property type="entry name" value="RNA_pol_sigma70_r4_t2"/>
</dbReference>
<dbReference type="InterPro" id="IPR013325">
    <property type="entry name" value="RNA_pol_sigma_r2"/>
</dbReference>
<accession>A0A2V4N975</accession>
<dbReference type="AlphaFoldDB" id="A0A2V4N975"/>
<keyword evidence="4" id="KW-0238">DNA-binding</keyword>
<comment type="similarity">
    <text evidence="1">Belongs to the sigma-70 factor family. ECF subfamily.</text>
</comment>
<dbReference type="InterPro" id="IPR036388">
    <property type="entry name" value="WH-like_DNA-bd_sf"/>
</dbReference>
<reference evidence="8 9" key="1">
    <citation type="submission" date="2018-03" db="EMBL/GenBank/DDBJ databases">
        <title>Bioinformatic expansion and discovery of thiopeptide antibiotics.</title>
        <authorList>
            <person name="Schwalen C.J."/>
            <person name="Hudson G.A."/>
            <person name="Mitchell D.A."/>
        </authorList>
    </citation>
    <scope>NUCLEOTIDE SEQUENCE [LARGE SCALE GENOMIC DNA]</scope>
    <source>
        <strain evidence="8 9">ATCC 21389</strain>
    </source>
</reference>
<dbReference type="EMBL" id="PYBW01000053">
    <property type="protein sequence ID" value="PYC78103.1"/>
    <property type="molecule type" value="Genomic_DNA"/>
</dbReference>
<dbReference type="PANTHER" id="PTHR43133">
    <property type="entry name" value="RNA POLYMERASE ECF-TYPE SIGMA FACTO"/>
    <property type="match status" value="1"/>
</dbReference>
<keyword evidence="5" id="KW-0804">Transcription</keyword>
<protein>
    <recommendedName>
        <fullName evidence="7">RNA polymerase sigma factor 70 region 4 type 2 domain-containing protein</fullName>
    </recommendedName>
</protein>
<dbReference type="Pfam" id="PF08281">
    <property type="entry name" value="Sigma70_r4_2"/>
    <property type="match status" value="1"/>
</dbReference>
<dbReference type="Proteomes" id="UP000248039">
    <property type="component" value="Unassembled WGS sequence"/>
</dbReference>
<organism evidence="8 9">
    <name type="scientific">Streptomyces tateyamensis</name>
    <dbReference type="NCBI Taxonomy" id="565073"/>
    <lineage>
        <taxon>Bacteria</taxon>
        <taxon>Bacillati</taxon>
        <taxon>Actinomycetota</taxon>
        <taxon>Actinomycetes</taxon>
        <taxon>Kitasatosporales</taxon>
        <taxon>Streptomycetaceae</taxon>
        <taxon>Streptomyces</taxon>
    </lineage>
</organism>
<keyword evidence="3" id="KW-0731">Sigma factor</keyword>
<dbReference type="Gene3D" id="1.10.10.10">
    <property type="entry name" value="Winged helix-like DNA-binding domain superfamily/Winged helix DNA-binding domain"/>
    <property type="match status" value="1"/>
</dbReference>
<dbReference type="RefSeq" id="WP_110670646.1">
    <property type="nucleotide sequence ID" value="NZ_PYBW01000053.1"/>
</dbReference>
<evidence type="ECO:0000256" key="4">
    <source>
        <dbReference type="ARBA" id="ARBA00023125"/>
    </source>
</evidence>
<evidence type="ECO:0000313" key="8">
    <source>
        <dbReference type="EMBL" id="PYC78103.1"/>
    </source>
</evidence>
<evidence type="ECO:0000259" key="7">
    <source>
        <dbReference type="Pfam" id="PF08281"/>
    </source>
</evidence>
<evidence type="ECO:0000256" key="2">
    <source>
        <dbReference type="ARBA" id="ARBA00023015"/>
    </source>
</evidence>
<feature type="region of interest" description="Disordered" evidence="6">
    <location>
        <begin position="1"/>
        <end position="32"/>
    </location>
</feature>
<feature type="compositionally biased region" description="Low complexity" evidence="6">
    <location>
        <begin position="17"/>
        <end position="32"/>
    </location>
</feature>
<comment type="caution">
    <text evidence="8">The sequence shown here is derived from an EMBL/GenBank/DDBJ whole genome shotgun (WGS) entry which is preliminary data.</text>
</comment>
<dbReference type="SUPFAM" id="SSF88659">
    <property type="entry name" value="Sigma3 and sigma4 domains of RNA polymerase sigma factors"/>
    <property type="match status" value="1"/>
</dbReference>
<dbReference type="InterPro" id="IPR039425">
    <property type="entry name" value="RNA_pol_sigma-70-like"/>
</dbReference>
<dbReference type="GO" id="GO:0003677">
    <property type="term" value="F:DNA binding"/>
    <property type="evidence" value="ECO:0007669"/>
    <property type="project" value="UniProtKB-KW"/>
</dbReference>
<sequence length="309" mass="31866">MRQEGSPAPAPDPTAAPAPAHAADQAAEPGPAAPTLADFEALYAVLGAELVQQAYLLTGRRRSARAAVHRAFAAAWPRWSQLGTAADPAAWLRRRSHEAALAPWHPVGPRRTHRLPPARRRITVPALPDAAGRDRALLTAVRRLSRPRRRVLVLHDALGLAPAAIAAEVEASTGAVTARLAAAHAQLARSVPALVGSDPTAPGFGERLGGLLYRAAERGCPAAPEPGGTAALRARGRLRLLAPPVAASALVLATLGAFGATLAGHPLVHGPATPRRQVCVAAANAGPAAAGADTALRSDWCTKHDAPDR</sequence>
<dbReference type="PANTHER" id="PTHR43133:SF8">
    <property type="entry name" value="RNA POLYMERASE SIGMA FACTOR HI_1459-RELATED"/>
    <property type="match status" value="1"/>
</dbReference>
<feature type="domain" description="RNA polymerase sigma factor 70 region 4 type 2" evidence="7">
    <location>
        <begin position="135"/>
        <end position="183"/>
    </location>
</feature>
<dbReference type="GO" id="GO:0016987">
    <property type="term" value="F:sigma factor activity"/>
    <property type="evidence" value="ECO:0007669"/>
    <property type="project" value="UniProtKB-KW"/>
</dbReference>
<evidence type="ECO:0000256" key="6">
    <source>
        <dbReference type="SAM" id="MobiDB-lite"/>
    </source>
</evidence>
<keyword evidence="2" id="KW-0805">Transcription regulation</keyword>
<evidence type="ECO:0000256" key="1">
    <source>
        <dbReference type="ARBA" id="ARBA00010641"/>
    </source>
</evidence>
<dbReference type="OrthoDB" id="3869980at2"/>
<evidence type="ECO:0000256" key="3">
    <source>
        <dbReference type="ARBA" id="ARBA00023082"/>
    </source>
</evidence>
<name>A0A2V4N975_9ACTN</name>
<dbReference type="GO" id="GO:0006352">
    <property type="term" value="P:DNA-templated transcription initiation"/>
    <property type="evidence" value="ECO:0007669"/>
    <property type="project" value="InterPro"/>
</dbReference>
<gene>
    <name evidence="8" type="ORF">C7C46_17395</name>
</gene>
<keyword evidence="9" id="KW-1185">Reference proteome</keyword>
<dbReference type="InterPro" id="IPR013324">
    <property type="entry name" value="RNA_pol_sigma_r3/r4-like"/>
</dbReference>
<proteinExistence type="inferred from homology"/>
<evidence type="ECO:0000256" key="5">
    <source>
        <dbReference type="ARBA" id="ARBA00023163"/>
    </source>
</evidence>
<dbReference type="SUPFAM" id="SSF88946">
    <property type="entry name" value="Sigma2 domain of RNA polymerase sigma factors"/>
    <property type="match status" value="1"/>
</dbReference>
<evidence type="ECO:0000313" key="9">
    <source>
        <dbReference type="Proteomes" id="UP000248039"/>
    </source>
</evidence>